<evidence type="ECO:0000256" key="1">
    <source>
        <dbReference type="SAM" id="MobiDB-lite"/>
    </source>
</evidence>
<dbReference type="AlphaFoldDB" id="A0A4Z2G6X7"/>
<dbReference type="Proteomes" id="UP000314294">
    <property type="component" value="Unassembled WGS sequence"/>
</dbReference>
<feature type="compositionally biased region" description="Basic and acidic residues" evidence="1">
    <location>
        <begin position="8"/>
        <end position="34"/>
    </location>
</feature>
<sequence>MAPVIRSGRSDLETNKQEVSPREPPHRQPRAGHREVFNCASLSGDHLAKCSDLRPPGLLVTGPRRSRKQTPPQRVNASLGLRKDPDTTRPGPDPGPETWTGPWTGPPPLGGLVTLLVPLFPRRTDDERLIVTGRTLTDRQTETTRASGGVARRSLAASASRRLIVSTDYLNVRFQFDATFRARNTRLCVRDDFLEAKPPN</sequence>
<feature type="region of interest" description="Disordered" evidence="1">
    <location>
        <begin position="46"/>
        <end position="107"/>
    </location>
</feature>
<reference evidence="2 3" key="1">
    <citation type="submission" date="2019-03" db="EMBL/GenBank/DDBJ databases">
        <title>First draft genome of Liparis tanakae, snailfish: a comprehensive survey of snailfish specific genes.</title>
        <authorList>
            <person name="Kim W."/>
            <person name="Song I."/>
            <person name="Jeong J.-H."/>
            <person name="Kim D."/>
            <person name="Kim S."/>
            <person name="Ryu S."/>
            <person name="Song J.Y."/>
            <person name="Lee S.K."/>
        </authorList>
    </citation>
    <scope>NUCLEOTIDE SEQUENCE [LARGE SCALE GENOMIC DNA]</scope>
    <source>
        <tissue evidence="2">Muscle</tissue>
    </source>
</reference>
<evidence type="ECO:0000313" key="2">
    <source>
        <dbReference type="EMBL" id="TNN49306.1"/>
    </source>
</evidence>
<gene>
    <name evidence="2" type="ORF">EYF80_040481</name>
</gene>
<feature type="region of interest" description="Disordered" evidence="1">
    <location>
        <begin position="1"/>
        <end position="34"/>
    </location>
</feature>
<accession>A0A4Z2G6X7</accession>
<comment type="caution">
    <text evidence="2">The sequence shown here is derived from an EMBL/GenBank/DDBJ whole genome shotgun (WGS) entry which is preliminary data.</text>
</comment>
<keyword evidence="3" id="KW-1185">Reference proteome</keyword>
<dbReference type="EMBL" id="SRLO01000661">
    <property type="protein sequence ID" value="TNN49306.1"/>
    <property type="molecule type" value="Genomic_DNA"/>
</dbReference>
<protein>
    <submittedName>
        <fullName evidence="2">Uncharacterized protein</fullName>
    </submittedName>
</protein>
<name>A0A4Z2G6X7_9TELE</name>
<organism evidence="2 3">
    <name type="scientific">Liparis tanakae</name>
    <name type="common">Tanaka's snailfish</name>
    <dbReference type="NCBI Taxonomy" id="230148"/>
    <lineage>
        <taxon>Eukaryota</taxon>
        <taxon>Metazoa</taxon>
        <taxon>Chordata</taxon>
        <taxon>Craniata</taxon>
        <taxon>Vertebrata</taxon>
        <taxon>Euteleostomi</taxon>
        <taxon>Actinopterygii</taxon>
        <taxon>Neopterygii</taxon>
        <taxon>Teleostei</taxon>
        <taxon>Neoteleostei</taxon>
        <taxon>Acanthomorphata</taxon>
        <taxon>Eupercaria</taxon>
        <taxon>Perciformes</taxon>
        <taxon>Cottioidei</taxon>
        <taxon>Cottales</taxon>
        <taxon>Liparidae</taxon>
        <taxon>Liparis</taxon>
    </lineage>
</organism>
<proteinExistence type="predicted"/>
<evidence type="ECO:0000313" key="3">
    <source>
        <dbReference type="Proteomes" id="UP000314294"/>
    </source>
</evidence>